<keyword evidence="2" id="KW-1185">Reference proteome</keyword>
<comment type="caution">
    <text evidence="1">The sequence shown here is derived from an EMBL/GenBank/DDBJ whole genome shotgun (WGS) entry which is preliminary data.</text>
</comment>
<proteinExistence type="predicted"/>
<gene>
    <name evidence="1" type="ORF">GCM10007933_10560</name>
</gene>
<name>A0ABQ6F9I8_9RHOO</name>
<accession>A0ABQ6F9I8</accession>
<dbReference type="Proteomes" id="UP001157167">
    <property type="component" value="Unassembled WGS sequence"/>
</dbReference>
<protein>
    <submittedName>
        <fullName evidence="1">Uncharacterized protein</fullName>
    </submittedName>
</protein>
<sequence>MNTNAWALPKDRALRRLLVSFDPALGEACDIEPDSGTDPAIVTLRHAELDRLRAHVFLHGQRPGTYGVYYEYPNPLPDMPSSIENQPLARVLDGLRMHFDA</sequence>
<evidence type="ECO:0000313" key="1">
    <source>
        <dbReference type="EMBL" id="GLT21604.1"/>
    </source>
</evidence>
<organism evidence="1 2">
    <name type="scientific">Zoogloea oryzae</name>
    <dbReference type="NCBI Taxonomy" id="310767"/>
    <lineage>
        <taxon>Bacteria</taxon>
        <taxon>Pseudomonadati</taxon>
        <taxon>Pseudomonadota</taxon>
        <taxon>Betaproteobacteria</taxon>
        <taxon>Rhodocyclales</taxon>
        <taxon>Zoogloeaceae</taxon>
        <taxon>Zoogloea</taxon>
    </lineage>
</organism>
<dbReference type="RefSeq" id="WP_153161131.1">
    <property type="nucleotide sequence ID" value="NZ_BSPX01000010.1"/>
</dbReference>
<evidence type="ECO:0000313" key="2">
    <source>
        <dbReference type="Proteomes" id="UP001157167"/>
    </source>
</evidence>
<dbReference type="EMBL" id="BSPX01000010">
    <property type="protein sequence ID" value="GLT21604.1"/>
    <property type="molecule type" value="Genomic_DNA"/>
</dbReference>
<reference evidence="2" key="1">
    <citation type="journal article" date="2019" name="Int. J. Syst. Evol. Microbiol.">
        <title>The Global Catalogue of Microorganisms (GCM) 10K type strain sequencing project: providing services to taxonomists for standard genome sequencing and annotation.</title>
        <authorList>
            <consortium name="The Broad Institute Genomics Platform"/>
            <consortium name="The Broad Institute Genome Sequencing Center for Infectious Disease"/>
            <person name="Wu L."/>
            <person name="Ma J."/>
        </authorList>
    </citation>
    <scope>NUCLEOTIDE SEQUENCE [LARGE SCALE GENOMIC DNA]</scope>
    <source>
        <strain evidence="2">NBRC 102407</strain>
    </source>
</reference>